<dbReference type="GO" id="GO:0031145">
    <property type="term" value="P:anaphase-promoting complex-dependent catabolic process"/>
    <property type="evidence" value="ECO:0007669"/>
    <property type="project" value="InterPro"/>
</dbReference>
<dbReference type="InParanoid" id="C4JFP2"/>
<feature type="region of interest" description="Disordered" evidence="1">
    <location>
        <begin position="35"/>
        <end position="107"/>
    </location>
</feature>
<gene>
    <name evidence="3" type="ORF">UREG_02376</name>
</gene>
<dbReference type="GO" id="GO:0005680">
    <property type="term" value="C:anaphase-promoting complex"/>
    <property type="evidence" value="ECO:0007669"/>
    <property type="project" value="InterPro"/>
</dbReference>
<protein>
    <submittedName>
        <fullName evidence="3">Anaphase promoting complex subunit 11</fullName>
    </submittedName>
</protein>
<dbReference type="InterPro" id="IPR024991">
    <property type="entry name" value="RING-H2_APC11"/>
</dbReference>
<name>C4JFP2_UNCRE</name>
<feature type="domain" description="Anaphase-promoting complex subunit 11 RING-H2 finger" evidence="2">
    <location>
        <begin position="8"/>
        <end position="31"/>
    </location>
</feature>
<feature type="compositionally biased region" description="Low complexity" evidence="1">
    <location>
        <begin position="44"/>
        <end position="59"/>
    </location>
</feature>
<keyword evidence="4" id="KW-1185">Reference proteome</keyword>
<evidence type="ECO:0000313" key="3">
    <source>
        <dbReference type="EMBL" id="EEP77527.1"/>
    </source>
</evidence>
<sequence>MTSLSPRRHCLLTWIQQESSKGLCPMCRQRRMMSFENQRAVSQSSTPRPSTTTRPSTRSNDGPSQATATPPDYRQGQYQTYARTQPDQDRQEHEPSPGARDGTPSSFRPFFTLIEDVNTSKFYHPTVHYVFSDDDTSLITEAAMRSLDQQQYLPYPSSKAGKGKKTTADPADLSSSSLYAGKLPPRMSNAQEHFIVLDIQPTATSPSTENPNLLPSPAIPSAGPSPNSNITHLPFPPPSHYKITSAHSLSPTWQVLNTHLTPTPTFDSSLNPAAMSDTAQPDSGRFPPGGLMLRVEGTAGSGALAGSKPRAASQGNTSVATGQQALDEMVDLFEKRMGELRKVVDASGYGVQPRGQEERDEGD</sequence>
<dbReference type="KEGG" id="ure:UREG_02376"/>
<evidence type="ECO:0000313" key="4">
    <source>
        <dbReference type="Proteomes" id="UP000002058"/>
    </source>
</evidence>
<dbReference type="AlphaFoldDB" id="C4JFP2"/>
<feature type="region of interest" description="Disordered" evidence="1">
    <location>
        <begin position="300"/>
        <end position="322"/>
    </location>
</feature>
<dbReference type="GeneID" id="8439193"/>
<dbReference type="VEuPathDB" id="FungiDB:UREG_02376"/>
<accession>C4JFP2</accession>
<dbReference type="RefSeq" id="XP_002542860.1">
    <property type="nucleotide sequence ID" value="XM_002542814.1"/>
</dbReference>
<dbReference type="GO" id="GO:0097602">
    <property type="term" value="F:cullin family protein binding"/>
    <property type="evidence" value="ECO:0007669"/>
    <property type="project" value="InterPro"/>
</dbReference>
<evidence type="ECO:0000256" key="1">
    <source>
        <dbReference type="SAM" id="MobiDB-lite"/>
    </source>
</evidence>
<reference evidence="4" key="1">
    <citation type="journal article" date="2009" name="Genome Res.">
        <title>Comparative genomic analyses of the human fungal pathogens Coccidioides and their relatives.</title>
        <authorList>
            <person name="Sharpton T.J."/>
            <person name="Stajich J.E."/>
            <person name="Rounsley S.D."/>
            <person name="Gardner M.J."/>
            <person name="Wortman J.R."/>
            <person name="Jordar V.S."/>
            <person name="Maiti R."/>
            <person name="Kodira C.D."/>
            <person name="Neafsey D.E."/>
            <person name="Zeng Q."/>
            <person name="Hung C.-Y."/>
            <person name="McMahan C."/>
            <person name="Muszewska A."/>
            <person name="Grynberg M."/>
            <person name="Mandel M.A."/>
            <person name="Kellner E.M."/>
            <person name="Barker B.M."/>
            <person name="Galgiani J.N."/>
            <person name="Orbach M.J."/>
            <person name="Kirkland T.N."/>
            <person name="Cole G.T."/>
            <person name="Henn M.R."/>
            <person name="Birren B.W."/>
            <person name="Taylor J.W."/>
        </authorList>
    </citation>
    <scope>NUCLEOTIDE SEQUENCE [LARGE SCALE GENOMIC DNA]</scope>
    <source>
        <strain evidence="4">UAMH 1704</strain>
    </source>
</reference>
<dbReference type="Proteomes" id="UP000002058">
    <property type="component" value="Unassembled WGS sequence"/>
</dbReference>
<evidence type="ECO:0000259" key="2">
    <source>
        <dbReference type="Pfam" id="PF12861"/>
    </source>
</evidence>
<feature type="region of interest" description="Disordered" evidence="1">
    <location>
        <begin position="344"/>
        <end position="363"/>
    </location>
</feature>
<feature type="region of interest" description="Disordered" evidence="1">
    <location>
        <begin position="150"/>
        <end position="183"/>
    </location>
</feature>
<feature type="compositionally biased region" description="Basic and acidic residues" evidence="1">
    <location>
        <begin position="86"/>
        <end position="95"/>
    </location>
</feature>
<proteinExistence type="predicted"/>
<feature type="compositionally biased region" description="Polar residues" evidence="1">
    <location>
        <begin position="76"/>
        <end position="85"/>
    </location>
</feature>
<dbReference type="STRING" id="336963.C4JFP2"/>
<dbReference type="eggNOG" id="ENOG502SFYT">
    <property type="taxonomic scope" value="Eukaryota"/>
</dbReference>
<organism evidence="3 4">
    <name type="scientific">Uncinocarpus reesii (strain UAMH 1704)</name>
    <dbReference type="NCBI Taxonomy" id="336963"/>
    <lineage>
        <taxon>Eukaryota</taxon>
        <taxon>Fungi</taxon>
        <taxon>Dikarya</taxon>
        <taxon>Ascomycota</taxon>
        <taxon>Pezizomycotina</taxon>
        <taxon>Eurotiomycetes</taxon>
        <taxon>Eurotiomycetidae</taxon>
        <taxon>Onygenales</taxon>
        <taxon>Onygenaceae</taxon>
        <taxon>Uncinocarpus</taxon>
    </lineage>
</organism>
<dbReference type="OMA" id="MSLPKHT"/>
<feature type="compositionally biased region" description="Polar residues" evidence="1">
    <location>
        <begin position="313"/>
        <end position="322"/>
    </location>
</feature>
<dbReference type="OrthoDB" id="1681166at2759"/>
<dbReference type="Pfam" id="PF12861">
    <property type="entry name" value="zf-ANAPC11"/>
    <property type="match status" value="1"/>
</dbReference>
<dbReference type="GO" id="GO:0061630">
    <property type="term" value="F:ubiquitin protein ligase activity"/>
    <property type="evidence" value="ECO:0007669"/>
    <property type="project" value="InterPro"/>
</dbReference>
<dbReference type="EMBL" id="CH476615">
    <property type="protein sequence ID" value="EEP77527.1"/>
    <property type="molecule type" value="Genomic_DNA"/>
</dbReference>
<dbReference type="HOGENOM" id="CLU_032993_1_0_1"/>
<dbReference type="GO" id="GO:0008270">
    <property type="term" value="F:zinc ion binding"/>
    <property type="evidence" value="ECO:0007669"/>
    <property type="project" value="InterPro"/>
</dbReference>